<evidence type="ECO:0008006" key="4">
    <source>
        <dbReference type="Google" id="ProtNLM"/>
    </source>
</evidence>
<evidence type="ECO:0000313" key="3">
    <source>
        <dbReference type="Proteomes" id="UP000719412"/>
    </source>
</evidence>
<protein>
    <recommendedName>
        <fullName evidence="4">Retrotransposon gag domain-containing protein</fullName>
    </recommendedName>
</protein>
<reference evidence="2" key="2">
    <citation type="submission" date="2021-08" db="EMBL/GenBank/DDBJ databases">
        <authorList>
            <person name="Eriksson T."/>
        </authorList>
    </citation>
    <scope>NUCLEOTIDE SEQUENCE</scope>
    <source>
        <strain evidence="2">Stoneville</strain>
        <tissue evidence="2">Whole head</tissue>
    </source>
</reference>
<dbReference type="EMBL" id="JABDTM020023624">
    <property type="protein sequence ID" value="KAH0815059.1"/>
    <property type="molecule type" value="Genomic_DNA"/>
</dbReference>
<reference evidence="2" key="1">
    <citation type="journal article" date="2020" name="J Insects Food Feed">
        <title>The yellow mealworm (Tenebrio molitor) genome: a resource for the emerging insects as food and feed industry.</title>
        <authorList>
            <person name="Eriksson T."/>
            <person name="Andere A."/>
            <person name="Kelstrup H."/>
            <person name="Emery V."/>
            <person name="Picard C."/>
        </authorList>
    </citation>
    <scope>NUCLEOTIDE SEQUENCE</scope>
    <source>
        <strain evidence="2">Stoneville</strain>
        <tissue evidence="2">Whole head</tissue>
    </source>
</reference>
<feature type="compositionally biased region" description="Polar residues" evidence="1">
    <location>
        <begin position="67"/>
        <end position="77"/>
    </location>
</feature>
<dbReference type="AlphaFoldDB" id="A0A8J6HI25"/>
<feature type="compositionally biased region" description="Basic and acidic residues" evidence="1">
    <location>
        <begin position="119"/>
        <end position="139"/>
    </location>
</feature>
<keyword evidence="3" id="KW-1185">Reference proteome</keyword>
<organism evidence="2 3">
    <name type="scientific">Tenebrio molitor</name>
    <name type="common">Yellow mealworm beetle</name>
    <dbReference type="NCBI Taxonomy" id="7067"/>
    <lineage>
        <taxon>Eukaryota</taxon>
        <taxon>Metazoa</taxon>
        <taxon>Ecdysozoa</taxon>
        <taxon>Arthropoda</taxon>
        <taxon>Hexapoda</taxon>
        <taxon>Insecta</taxon>
        <taxon>Pterygota</taxon>
        <taxon>Neoptera</taxon>
        <taxon>Endopterygota</taxon>
        <taxon>Coleoptera</taxon>
        <taxon>Polyphaga</taxon>
        <taxon>Cucujiformia</taxon>
        <taxon>Tenebrionidae</taxon>
        <taxon>Tenebrio</taxon>
    </lineage>
</organism>
<dbReference type="Proteomes" id="UP000719412">
    <property type="component" value="Unassembled WGS sequence"/>
</dbReference>
<accession>A0A8J6HI25</accession>
<name>A0A8J6HI25_TENMO</name>
<sequence>MITCTLCKKIFDSMKLRHNAIQFVVVIKSTWMVMWKMMREHPHPFRPKCKVESATSAAMEFSEIPDRSTTPPINQTAKETEPSTSRRRSELSLSSESESSSSSEYDDNRKNRKIRKLEKRLSEMESRSKFPTQGDEKIIPEFNPQQSSLSIDAWVRRVDEIAEVYGWNDLMTIRVMSNRLTGMARKWYDSQEYFKANWKNIKHKLEKQFAKLLPFAKLLKEAALYETHEGQDLGEYCFTKLDKLRALKLKIPESSLVDAVIGGVTDENMARTARASRFGDVNELYSYLSTLGEMPRVPRGRYRLHITRLRNRKADTACTLRDSGTERLMSEVDTACTLRDSRTERLMSEADTACALRDSGTERLMSEADTASTLRHRD</sequence>
<proteinExistence type="predicted"/>
<gene>
    <name evidence="2" type="ORF">GEV33_007732</name>
</gene>
<feature type="region of interest" description="Disordered" evidence="1">
    <location>
        <begin position="60"/>
        <end position="139"/>
    </location>
</feature>
<evidence type="ECO:0000256" key="1">
    <source>
        <dbReference type="SAM" id="MobiDB-lite"/>
    </source>
</evidence>
<evidence type="ECO:0000313" key="2">
    <source>
        <dbReference type="EMBL" id="KAH0815059.1"/>
    </source>
</evidence>
<comment type="caution">
    <text evidence="2">The sequence shown here is derived from an EMBL/GenBank/DDBJ whole genome shotgun (WGS) entry which is preliminary data.</text>
</comment>
<feature type="compositionally biased region" description="Low complexity" evidence="1">
    <location>
        <begin position="91"/>
        <end position="103"/>
    </location>
</feature>